<sequence length="107" mass="11731">MASVDLTVCGALKSVSLGEGGQCSDKWLEYTVSGLPLLEKLSLACCFDLDKFEIRSESLKSFCFVNVEDNADLPGVEDLLFPKDMWKICIPPLHGSFALVCTFCKDS</sequence>
<evidence type="ECO:0000313" key="2">
    <source>
        <dbReference type="Proteomes" id="UP000796880"/>
    </source>
</evidence>
<organism evidence="1 2">
    <name type="scientific">Rhamnella rubrinervis</name>
    <dbReference type="NCBI Taxonomy" id="2594499"/>
    <lineage>
        <taxon>Eukaryota</taxon>
        <taxon>Viridiplantae</taxon>
        <taxon>Streptophyta</taxon>
        <taxon>Embryophyta</taxon>
        <taxon>Tracheophyta</taxon>
        <taxon>Spermatophyta</taxon>
        <taxon>Magnoliopsida</taxon>
        <taxon>eudicotyledons</taxon>
        <taxon>Gunneridae</taxon>
        <taxon>Pentapetalae</taxon>
        <taxon>rosids</taxon>
        <taxon>fabids</taxon>
        <taxon>Rosales</taxon>
        <taxon>Rhamnaceae</taxon>
        <taxon>rhamnoid group</taxon>
        <taxon>Rhamneae</taxon>
        <taxon>Rhamnella</taxon>
    </lineage>
</organism>
<dbReference type="Proteomes" id="UP000796880">
    <property type="component" value="Unassembled WGS sequence"/>
</dbReference>
<proteinExistence type="predicted"/>
<evidence type="ECO:0000313" key="1">
    <source>
        <dbReference type="EMBL" id="KAF3434308.1"/>
    </source>
</evidence>
<name>A0A8K0GRK9_9ROSA</name>
<keyword evidence="2" id="KW-1185">Reference proteome</keyword>
<gene>
    <name evidence="1" type="ORF">FNV43_RR25411</name>
</gene>
<accession>A0A8K0GRK9</accession>
<comment type="caution">
    <text evidence="1">The sequence shown here is derived from an EMBL/GenBank/DDBJ whole genome shotgun (WGS) entry which is preliminary data.</text>
</comment>
<dbReference type="AlphaFoldDB" id="A0A8K0GRK9"/>
<protein>
    <submittedName>
        <fullName evidence="1">Uncharacterized protein</fullName>
    </submittedName>
</protein>
<reference evidence="1" key="1">
    <citation type="submission" date="2020-03" db="EMBL/GenBank/DDBJ databases">
        <title>A high-quality chromosome-level genome assembly of a woody plant with both climbing and erect habits, Rhamnella rubrinervis.</title>
        <authorList>
            <person name="Lu Z."/>
            <person name="Yang Y."/>
            <person name="Zhu X."/>
            <person name="Sun Y."/>
        </authorList>
    </citation>
    <scope>NUCLEOTIDE SEQUENCE</scope>
    <source>
        <strain evidence="1">BYM</strain>
        <tissue evidence="1">Leaf</tissue>
    </source>
</reference>
<dbReference type="EMBL" id="VOIH02000011">
    <property type="protein sequence ID" value="KAF3434308.1"/>
    <property type="molecule type" value="Genomic_DNA"/>
</dbReference>